<keyword evidence="1" id="KW-1133">Transmembrane helix</keyword>
<evidence type="ECO:0000313" key="3">
    <source>
        <dbReference type="Proteomes" id="UP000256869"/>
    </source>
</evidence>
<dbReference type="OrthoDB" id="2939921at2"/>
<protein>
    <submittedName>
        <fullName evidence="2">Uncharacterized protein</fullName>
    </submittedName>
</protein>
<reference evidence="2 3" key="1">
    <citation type="submission" date="2018-07" db="EMBL/GenBank/DDBJ databases">
        <title>Genomic Encyclopedia of Type Strains, Phase III (KMG-III): the genomes of soil and plant-associated and newly described type strains.</title>
        <authorList>
            <person name="Whitman W."/>
        </authorList>
    </citation>
    <scope>NUCLEOTIDE SEQUENCE [LARGE SCALE GENOMIC DNA]</scope>
    <source>
        <strain evidence="2 3">CECT 8236</strain>
    </source>
</reference>
<feature type="transmembrane region" description="Helical" evidence="1">
    <location>
        <begin position="30"/>
        <end position="49"/>
    </location>
</feature>
<keyword evidence="1" id="KW-0472">Membrane</keyword>
<organism evidence="2 3">
    <name type="scientific">Cohnella lupini</name>
    <dbReference type="NCBI Taxonomy" id="1294267"/>
    <lineage>
        <taxon>Bacteria</taxon>
        <taxon>Bacillati</taxon>
        <taxon>Bacillota</taxon>
        <taxon>Bacilli</taxon>
        <taxon>Bacillales</taxon>
        <taxon>Paenibacillaceae</taxon>
        <taxon>Cohnella</taxon>
    </lineage>
</organism>
<keyword evidence="1" id="KW-0812">Transmembrane</keyword>
<sequence>MTDRVIAFFVFIAAVPLIDFPAYKRMPFKGAAIYVVLMISALYLGYIFITGAALPNITDLISFIYGGPAEALMRMFKPNE</sequence>
<proteinExistence type="predicted"/>
<comment type="caution">
    <text evidence="2">The sequence shown here is derived from an EMBL/GenBank/DDBJ whole genome shotgun (WGS) entry which is preliminary data.</text>
</comment>
<keyword evidence="3" id="KW-1185">Reference proteome</keyword>
<accession>A0A3D9IIK5</accession>
<evidence type="ECO:0000313" key="2">
    <source>
        <dbReference type="EMBL" id="RED61634.1"/>
    </source>
</evidence>
<gene>
    <name evidence="2" type="ORF">DFP95_10562</name>
</gene>
<name>A0A3D9IIK5_9BACL</name>
<dbReference type="EMBL" id="QRDY01000005">
    <property type="protein sequence ID" value="RED61634.1"/>
    <property type="molecule type" value="Genomic_DNA"/>
</dbReference>
<dbReference type="Proteomes" id="UP000256869">
    <property type="component" value="Unassembled WGS sequence"/>
</dbReference>
<feature type="transmembrane region" description="Helical" evidence="1">
    <location>
        <begin position="6"/>
        <end position="23"/>
    </location>
</feature>
<evidence type="ECO:0000256" key="1">
    <source>
        <dbReference type="SAM" id="Phobius"/>
    </source>
</evidence>
<dbReference type="AlphaFoldDB" id="A0A3D9IIK5"/>
<dbReference type="RefSeq" id="WP_115992674.1">
    <property type="nucleotide sequence ID" value="NZ_QRDY01000005.1"/>
</dbReference>